<dbReference type="AlphaFoldDB" id="A0A917RXU2"/>
<dbReference type="Gene3D" id="3.30.1330.30">
    <property type="match status" value="1"/>
</dbReference>
<reference evidence="4" key="2">
    <citation type="submission" date="2020-09" db="EMBL/GenBank/DDBJ databases">
        <authorList>
            <person name="Sun Q."/>
            <person name="Ohkuma M."/>
        </authorList>
    </citation>
    <scope>NUCLEOTIDE SEQUENCE</scope>
    <source>
        <strain evidence="4">JCM 15325</strain>
    </source>
</reference>
<dbReference type="RefSeq" id="WP_188801472.1">
    <property type="nucleotide sequence ID" value="NZ_BMOK01000002.1"/>
</dbReference>
<evidence type="ECO:0000256" key="1">
    <source>
        <dbReference type="ARBA" id="ARBA00022980"/>
    </source>
</evidence>
<sequence length="107" mass="11779">MPEKNEKWHSLLGLARRAGKVVSGEETVLRAIREQKARVVIMSADASDRTKKTVNDKCNFYKVPIFEASERVTLGQAIGQPPRVLIAVTDSGFAGKLIEWLGPSTRG</sequence>
<dbReference type="InterPro" id="IPR029064">
    <property type="entry name" value="Ribosomal_eL30-like_sf"/>
</dbReference>
<evidence type="ECO:0000259" key="3">
    <source>
        <dbReference type="Pfam" id="PF01248"/>
    </source>
</evidence>
<proteinExistence type="predicted"/>
<evidence type="ECO:0000256" key="2">
    <source>
        <dbReference type="ARBA" id="ARBA00023274"/>
    </source>
</evidence>
<dbReference type="GO" id="GO:0005840">
    <property type="term" value="C:ribosome"/>
    <property type="evidence" value="ECO:0007669"/>
    <property type="project" value="UniProtKB-KW"/>
</dbReference>
<dbReference type="GO" id="GO:0003723">
    <property type="term" value="F:RNA binding"/>
    <property type="evidence" value="ECO:0007669"/>
    <property type="project" value="InterPro"/>
</dbReference>
<keyword evidence="5" id="KW-1185">Reference proteome</keyword>
<organism evidence="4 5">
    <name type="scientific">Sporolactobacillus putidus</name>
    <dbReference type="NCBI Taxonomy" id="492735"/>
    <lineage>
        <taxon>Bacteria</taxon>
        <taxon>Bacillati</taxon>
        <taxon>Bacillota</taxon>
        <taxon>Bacilli</taxon>
        <taxon>Bacillales</taxon>
        <taxon>Sporolactobacillaceae</taxon>
        <taxon>Sporolactobacillus</taxon>
    </lineage>
</organism>
<dbReference type="NCBIfam" id="NF005825">
    <property type="entry name" value="PRK07714.1"/>
    <property type="match status" value="1"/>
</dbReference>
<dbReference type="PANTHER" id="PTHR11449">
    <property type="entry name" value="RIBOSOMAL PROTEIN L30"/>
    <property type="match status" value="1"/>
</dbReference>
<dbReference type="Pfam" id="PF01248">
    <property type="entry name" value="Ribosomal_L7Ae"/>
    <property type="match status" value="1"/>
</dbReference>
<name>A0A917RXU2_9BACL</name>
<evidence type="ECO:0000313" key="5">
    <source>
        <dbReference type="Proteomes" id="UP000654670"/>
    </source>
</evidence>
<dbReference type="InterPro" id="IPR004038">
    <property type="entry name" value="Ribosomal_eL8/eL30/eS12/Gad45"/>
</dbReference>
<feature type="domain" description="Ribosomal protein eL8/eL30/eS12/Gadd45" evidence="3">
    <location>
        <begin position="7"/>
        <end position="96"/>
    </location>
</feature>
<dbReference type="EMBL" id="BMOK01000002">
    <property type="protein sequence ID" value="GGL43858.1"/>
    <property type="molecule type" value="Genomic_DNA"/>
</dbReference>
<dbReference type="InterPro" id="IPR039109">
    <property type="entry name" value="Ribosomal_eL30-like"/>
</dbReference>
<keyword evidence="1 4" id="KW-0689">Ribosomal protein</keyword>
<dbReference type="Proteomes" id="UP000654670">
    <property type="component" value="Unassembled WGS sequence"/>
</dbReference>
<dbReference type="SUPFAM" id="SSF55315">
    <property type="entry name" value="L30e-like"/>
    <property type="match status" value="1"/>
</dbReference>
<reference evidence="4" key="1">
    <citation type="journal article" date="2014" name="Int. J. Syst. Evol. Microbiol.">
        <title>Complete genome sequence of Corynebacterium casei LMG S-19264T (=DSM 44701T), isolated from a smear-ripened cheese.</title>
        <authorList>
            <consortium name="US DOE Joint Genome Institute (JGI-PGF)"/>
            <person name="Walter F."/>
            <person name="Albersmeier A."/>
            <person name="Kalinowski J."/>
            <person name="Ruckert C."/>
        </authorList>
    </citation>
    <scope>NUCLEOTIDE SEQUENCE</scope>
    <source>
        <strain evidence="4">JCM 15325</strain>
    </source>
</reference>
<comment type="caution">
    <text evidence="4">The sequence shown here is derived from an EMBL/GenBank/DDBJ whole genome shotgun (WGS) entry which is preliminary data.</text>
</comment>
<protein>
    <submittedName>
        <fullName evidence="4">Ribosomal protein YlxQ</fullName>
    </submittedName>
</protein>
<gene>
    <name evidence="4" type="primary">rplGA</name>
    <name evidence="4" type="ORF">GCM10007968_04680</name>
</gene>
<accession>A0A917RXU2</accession>
<dbReference type="GO" id="GO:1990904">
    <property type="term" value="C:ribonucleoprotein complex"/>
    <property type="evidence" value="ECO:0007669"/>
    <property type="project" value="UniProtKB-KW"/>
</dbReference>
<evidence type="ECO:0000313" key="4">
    <source>
        <dbReference type="EMBL" id="GGL43858.1"/>
    </source>
</evidence>
<keyword evidence="2" id="KW-0687">Ribonucleoprotein</keyword>